<dbReference type="EMBL" id="KK122473">
    <property type="protein sequence ID" value="KFM82767.1"/>
    <property type="molecule type" value="Genomic_DNA"/>
</dbReference>
<dbReference type="Proteomes" id="UP000054359">
    <property type="component" value="Unassembled WGS sequence"/>
</dbReference>
<comment type="subunit">
    <text evidence="9">Part of the small subunit (SSU) processome, composed of more than 70 proteins and the RNA chaperone small nucleolar RNA (snoRNA) U3.</text>
</comment>
<dbReference type="GO" id="GO:0005694">
    <property type="term" value="C:chromosome"/>
    <property type="evidence" value="ECO:0007669"/>
    <property type="project" value="UniProtKB-SubCell"/>
</dbReference>
<keyword evidence="5" id="KW-0158">Chromosome</keyword>
<feature type="domain" description="Nrap protein" evidence="12">
    <location>
        <begin position="147"/>
        <end position="284"/>
    </location>
</feature>
<dbReference type="STRING" id="407821.A0A087UZH8"/>
<dbReference type="GO" id="GO:0032040">
    <property type="term" value="C:small-subunit processome"/>
    <property type="evidence" value="ECO:0007669"/>
    <property type="project" value="TreeGrafter"/>
</dbReference>
<dbReference type="InterPro" id="IPR035367">
    <property type="entry name" value="Nrap_D2"/>
</dbReference>
<dbReference type="GO" id="GO:0006409">
    <property type="term" value="P:tRNA export from nucleus"/>
    <property type="evidence" value="ECO:0007669"/>
    <property type="project" value="TreeGrafter"/>
</dbReference>
<feature type="non-terminal residue" evidence="13">
    <location>
        <position position="291"/>
    </location>
</feature>
<comment type="function">
    <text evidence="8">Part of the small subunit (SSU) processome, first precursor of the small eukaryotic ribosomal subunit. During the assembly of the SSU processome in the nucleolus, many ribosome biogenesis factors, an RNA chaperone and ribosomal proteins associate with the nascent pre-rRNA and work in concert to generate RNA folding, modifications, rearrangements and cleavage as well as targeted degradation of pre-ribosomal RNA by the RNA exosome.</text>
</comment>
<reference evidence="13 14" key="1">
    <citation type="submission" date="2013-11" db="EMBL/GenBank/DDBJ databases">
        <title>Genome sequencing of Stegodyphus mimosarum.</title>
        <authorList>
            <person name="Bechsgaard J."/>
        </authorList>
    </citation>
    <scope>NUCLEOTIDE SEQUENCE [LARGE SCALE GENOMIC DNA]</scope>
</reference>
<accession>A0A087UZH8</accession>
<dbReference type="OMA" id="NICYAVT"/>
<evidence type="ECO:0000256" key="7">
    <source>
        <dbReference type="ARBA" id="ARBA00023242"/>
    </source>
</evidence>
<organism evidence="13 14">
    <name type="scientific">Stegodyphus mimosarum</name>
    <name type="common">African social velvet spider</name>
    <dbReference type="NCBI Taxonomy" id="407821"/>
    <lineage>
        <taxon>Eukaryota</taxon>
        <taxon>Metazoa</taxon>
        <taxon>Ecdysozoa</taxon>
        <taxon>Arthropoda</taxon>
        <taxon>Chelicerata</taxon>
        <taxon>Arachnida</taxon>
        <taxon>Araneae</taxon>
        <taxon>Araneomorphae</taxon>
        <taxon>Entelegynae</taxon>
        <taxon>Eresoidea</taxon>
        <taxon>Eresidae</taxon>
        <taxon>Stegodyphus</taxon>
    </lineage>
</organism>
<evidence type="ECO:0000259" key="12">
    <source>
        <dbReference type="Pfam" id="PF17403"/>
    </source>
</evidence>
<dbReference type="Pfam" id="PF03813">
    <property type="entry name" value="Nrap"/>
    <property type="match status" value="1"/>
</dbReference>
<evidence type="ECO:0000259" key="11">
    <source>
        <dbReference type="Pfam" id="PF03813"/>
    </source>
</evidence>
<evidence type="ECO:0000313" key="14">
    <source>
        <dbReference type="Proteomes" id="UP000054359"/>
    </source>
</evidence>
<evidence type="ECO:0000256" key="2">
    <source>
        <dbReference type="ARBA" id="ARBA00004604"/>
    </source>
</evidence>
<dbReference type="InterPro" id="IPR005554">
    <property type="entry name" value="NOL6/Upt22"/>
</dbReference>
<evidence type="ECO:0000256" key="9">
    <source>
        <dbReference type="ARBA" id="ARBA00035020"/>
    </source>
</evidence>
<dbReference type="Gene3D" id="1.10.1410.10">
    <property type="match status" value="1"/>
</dbReference>
<evidence type="ECO:0000256" key="10">
    <source>
        <dbReference type="RuleBase" id="RU364032"/>
    </source>
</evidence>
<comment type="subcellular location">
    <subcellularLocation>
        <location evidence="1">Chromosome</location>
    </subcellularLocation>
    <subcellularLocation>
        <location evidence="2 10">Nucleus</location>
        <location evidence="2 10">Nucleolus</location>
    </subcellularLocation>
</comment>
<dbReference type="PANTHER" id="PTHR17972:SF0">
    <property type="entry name" value="NUCLEOLAR PROTEIN 6"/>
    <property type="match status" value="1"/>
</dbReference>
<dbReference type="OrthoDB" id="10251401at2759"/>
<dbReference type="GO" id="GO:0034456">
    <property type="term" value="C:UTP-C complex"/>
    <property type="evidence" value="ECO:0007669"/>
    <property type="project" value="TreeGrafter"/>
</dbReference>
<dbReference type="InterPro" id="IPR035082">
    <property type="entry name" value="Nrap_D1"/>
</dbReference>
<keyword evidence="7 10" id="KW-0539">Nucleus</keyword>
<evidence type="ECO:0000256" key="5">
    <source>
        <dbReference type="ARBA" id="ARBA00022454"/>
    </source>
</evidence>
<dbReference type="Pfam" id="PF17403">
    <property type="entry name" value="Nrap_D2"/>
    <property type="match status" value="1"/>
</dbReference>
<evidence type="ECO:0000256" key="3">
    <source>
        <dbReference type="ARBA" id="ARBA00006674"/>
    </source>
</evidence>
<evidence type="ECO:0000256" key="6">
    <source>
        <dbReference type="ARBA" id="ARBA00022884"/>
    </source>
</evidence>
<dbReference type="PANTHER" id="PTHR17972">
    <property type="entry name" value="NUCLEOLAR RNA-ASSOCIATED PROTEIN"/>
    <property type="match status" value="1"/>
</dbReference>
<gene>
    <name evidence="13" type="ORF">X975_14413</name>
</gene>
<evidence type="ECO:0000313" key="13">
    <source>
        <dbReference type="EMBL" id="KFM82767.1"/>
    </source>
</evidence>
<feature type="domain" description="Nrap protein" evidence="11">
    <location>
        <begin position="8"/>
        <end position="140"/>
    </location>
</feature>
<sequence length="291" mass="33576">MCSADSLVDVAVEIPKACWQSLDFLNHRYHRKRAFYLACIAHALLESDLVSEMKFSLQNDCYLSPVLRIIPKDISQFTVNLTAYPNEQAFKLNRFIPVRNNVRSSWMLGIEEDRDIPTPHYNAIILADVLLPKLNNYLKEEITAQNVKDGLILLKLWCRQRALTMGYGRLNGFILTMLVSYLLKKQKINSAMNAYQIFRCSLLALHKENLLEFGISLCEEAKSDLSLEEFKKAYQVVFVEISGFLNICYAVTEETYKMVQHEAKLGLQILDKESPDSFSLLFMHRITFSKK</sequence>
<name>A0A087UZH8_STEMI</name>
<dbReference type="GO" id="GO:0032545">
    <property type="term" value="C:CURI complex"/>
    <property type="evidence" value="ECO:0007669"/>
    <property type="project" value="TreeGrafter"/>
</dbReference>
<evidence type="ECO:0000256" key="8">
    <source>
        <dbReference type="ARBA" id="ARBA00035000"/>
    </source>
</evidence>
<keyword evidence="14" id="KW-1185">Reference proteome</keyword>
<protein>
    <recommendedName>
        <fullName evidence="4 10">Nucleolar protein 6</fullName>
    </recommendedName>
</protein>
<dbReference type="GO" id="GO:0006364">
    <property type="term" value="P:rRNA processing"/>
    <property type="evidence" value="ECO:0007669"/>
    <property type="project" value="TreeGrafter"/>
</dbReference>
<dbReference type="AlphaFoldDB" id="A0A087UZH8"/>
<evidence type="ECO:0000256" key="1">
    <source>
        <dbReference type="ARBA" id="ARBA00004286"/>
    </source>
</evidence>
<keyword evidence="6 10" id="KW-0694">RNA-binding</keyword>
<proteinExistence type="inferred from homology"/>
<evidence type="ECO:0000256" key="4">
    <source>
        <dbReference type="ARBA" id="ARBA00016437"/>
    </source>
</evidence>
<comment type="similarity">
    <text evidence="3 10">Belongs to the NRAP family.</text>
</comment>
<dbReference type="GO" id="GO:0003723">
    <property type="term" value="F:RNA binding"/>
    <property type="evidence" value="ECO:0007669"/>
    <property type="project" value="UniProtKB-KW"/>
</dbReference>